<comment type="caution">
    <text evidence="2">The sequence shown here is derived from an EMBL/GenBank/DDBJ whole genome shotgun (WGS) entry which is preliminary data.</text>
</comment>
<keyword evidence="1" id="KW-0812">Transmembrane</keyword>
<evidence type="ECO:0000313" key="3">
    <source>
        <dbReference type="Proteomes" id="UP000094243"/>
    </source>
</evidence>
<dbReference type="Proteomes" id="UP000094243">
    <property type="component" value="Unassembled WGS sequence"/>
</dbReference>
<dbReference type="EMBL" id="MIGZ01000080">
    <property type="protein sequence ID" value="ODQ93089.1"/>
    <property type="molecule type" value="Genomic_DNA"/>
</dbReference>
<evidence type="ECO:0000313" key="2">
    <source>
        <dbReference type="EMBL" id="ODQ93089.1"/>
    </source>
</evidence>
<feature type="transmembrane region" description="Helical" evidence="1">
    <location>
        <begin position="71"/>
        <end position="88"/>
    </location>
</feature>
<keyword evidence="1" id="KW-0472">Membrane</keyword>
<gene>
    <name evidence="2" type="ORF">BHQ17_14685</name>
</gene>
<protein>
    <recommendedName>
        <fullName evidence="4">DoxX family protein</fullName>
    </recommendedName>
</protein>
<sequence length="91" mass="9645">MVAAREIRARRAQLAGLGLVGAGVAHFIAPQLFDSMVASVFGRDTRKHVFINGCIETALGAGIAVGRTRPIAIVAMVGYVCYLAGSFLRNR</sequence>
<evidence type="ECO:0008006" key="4">
    <source>
        <dbReference type="Google" id="ProtNLM"/>
    </source>
</evidence>
<dbReference type="AlphaFoldDB" id="A0A1E3RTA0"/>
<organism evidence="2 3">
    <name type="scientific">Mycolicibacterium holsaticum</name>
    <dbReference type="NCBI Taxonomy" id="152142"/>
    <lineage>
        <taxon>Bacteria</taxon>
        <taxon>Bacillati</taxon>
        <taxon>Actinomycetota</taxon>
        <taxon>Actinomycetes</taxon>
        <taxon>Mycobacteriales</taxon>
        <taxon>Mycobacteriaceae</taxon>
        <taxon>Mycolicibacterium</taxon>
    </lineage>
</organism>
<keyword evidence="3" id="KW-1185">Reference proteome</keyword>
<feature type="transmembrane region" description="Helical" evidence="1">
    <location>
        <begin position="12"/>
        <end position="33"/>
    </location>
</feature>
<name>A0A1E3RTA0_9MYCO</name>
<proteinExistence type="predicted"/>
<reference evidence="3" key="1">
    <citation type="submission" date="2016-09" db="EMBL/GenBank/DDBJ databases">
        <authorList>
            <person name="Greninger A.L."/>
            <person name="Jerome K.R."/>
            <person name="Mcnair B."/>
            <person name="Wallis C."/>
            <person name="Fang F."/>
        </authorList>
    </citation>
    <scope>NUCLEOTIDE SEQUENCE [LARGE SCALE GENOMIC DNA]</scope>
    <source>
        <strain evidence="3">M7</strain>
    </source>
</reference>
<evidence type="ECO:0000256" key="1">
    <source>
        <dbReference type="SAM" id="Phobius"/>
    </source>
</evidence>
<keyword evidence="1" id="KW-1133">Transmembrane helix</keyword>
<accession>A0A1E3RTA0</accession>